<gene>
    <name evidence="3" type="ORF">HJG44_08505</name>
</gene>
<evidence type="ECO:0000313" key="3">
    <source>
        <dbReference type="EMBL" id="NNM72431.1"/>
    </source>
</evidence>
<evidence type="ECO:0000313" key="4">
    <source>
        <dbReference type="Proteomes" id="UP000564885"/>
    </source>
</evidence>
<dbReference type="Gene3D" id="3.40.190.10">
    <property type="entry name" value="Periplasmic binding protein-like II"/>
    <property type="match status" value="1"/>
</dbReference>
<keyword evidence="4" id="KW-1185">Reference proteome</keyword>
<protein>
    <submittedName>
        <fullName evidence="3">Tripartite tricarboxylate transporter substrate binding protein</fullName>
    </submittedName>
</protein>
<comment type="similarity">
    <text evidence="1">Belongs to the UPF0065 (bug) family.</text>
</comment>
<reference evidence="3 4" key="1">
    <citation type="submission" date="2020-04" db="EMBL/GenBank/DDBJ databases">
        <title>Enterovirga sp. isolate from soil.</title>
        <authorList>
            <person name="Chea S."/>
            <person name="Kim D.-U."/>
        </authorList>
    </citation>
    <scope>NUCLEOTIDE SEQUENCE [LARGE SCALE GENOMIC DNA]</scope>
    <source>
        <strain evidence="3 4">DB1703</strain>
    </source>
</reference>
<name>A0A849I523_9HYPH</name>
<dbReference type="RefSeq" id="WP_171217900.1">
    <property type="nucleotide sequence ID" value="NZ_JABEPP010000002.1"/>
</dbReference>
<dbReference type="SUPFAM" id="SSF53850">
    <property type="entry name" value="Periplasmic binding protein-like II"/>
    <property type="match status" value="1"/>
</dbReference>
<dbReference type="AlphaFoldDB" id="A0A849I523"/>
<comment type="caution">
    <text evidence="3">The sequence shown here is derived from an EMBL/GenBank/DDBJ whole genome shotgun (WGS) entry which is preliminary data.</text>
</comment>
<proteinExistence type="inferred from homology"/>
<dbReference type="InterPro" id="IPR042100">
    <property type="entry name" value="Bug_dom1"/>
</dbReference>
<evidence type="ECO:0000256" key="1">
    <source>
        <dbReference type="ARBA" id="ARBA00006987"/>
    </source>
</evidence>
<dbReference type="Gene3D" id="3.40.190.150">
    <property type="entry name" value="Bordetella uptake gene, domain 1"/>
    <property type="match status" value="1"/>
</dbReference>
<dbReference type="Proteomes" id="UP000564885">
    <property type="component" value="Unassembled WGS sequence"/>
</dbReference>
<accession>A0A849I523</accession>
<dbReference type="PANTHER" id="PTHR42928:SF5">
    <property type="entry name" value="BLR1237 PROTEIN"/>
    <property type="match status" value="1"/>
</dbReference>
<feature type="signal peptide" evidence="2">
    <location>
        <begin position="1"/>
        <end position="18"/>
    </location>
</feature>
<dbReference type="PIRSF" id="PIRSF017082">
    <property type="entry name" value="YflP"/>
    <property type="match status" value="1"/>
</dbReference>
<organism evidence="3 4">
    <name type="scientific">Enterovirga aerilata</name>
    <dbReference type="NCBI Taxonomy" id="2730920"/>
    <lineage>
        <taxon>Bacteria</taxon>
        <taxon>Pseudomonadati</taxon>
        <taxon>Pseudomonadota</taxon>
        <taxon>Alphaproteobacteria</taxon>
        <taxon>Hyphomicrobiales</taxon>
        <taxon>Methylobacteriaceae</taxon>
        <taxon>Enterovirga</taxon>
    </lineage>
</organism>
<keyword evidence="2" id="KW-0732">Signal</keyword>
<dbReference type="Pfam" id="PF03401">
    <property type="entry name" value="TctC"/>
    <property type="match status" value="1"/>
</dbReference>
<sequence>MRSLLTSAWIGLAVAAFAGPTAADTYPSRPIRLVMPFGPGSASDTIARIVAEKLSAQLGQRVLVENKAGAGGNIGTDAVAKSEPDGYTLVFAAPGPFVINRTLDTLPYDPERDFEFISLVAQLVNVLVVNPTKIPVANVQEFIAFVKARPGQIGYASVGRGSSQHLAGAYFDVVAGTRMVHVPYRSGSQIAVDLVSGDVPASFQLIPNVVGQLAAGQLKALAVTTKKRSRSLPDVPTMEEAGVANYESYGWFGLAVPKGTPAAIIERLQRETAAAVADPAVQARLVEIGTEPGSSTSDEFKAFVSAEIIKWRDIIGKAAIKSE</sequence>
<feature type="chain" id="PRO_5032646726" evidence="2">
    <location>
        <begin position="19"/>
        <end position="323"/>
    </location>
</feature>
<dbReference type="InterPro" id="IPR005064">
    <property type="entry name" value="BUG"/>
</dbReference>
<dbReference type="PANTHER" id="PTHR42928">
    <property type="entry name" value="TRICARBOXYLATE-BINDING PROTEIN"/>
    <property type="match status" value="1"/>
</dbReference>
<dbReference type="EMBL" id="JABEPP010000002">
    <property type="protein sequence ID" value="NNM72431.1"/>
    <property type="molecule type" value="Genomic_DNA"/>
</dbReference>
<dbReference type="CDD" id="cd13578">
    <property type="entry name" value="PBP2_Bug27"/>
    <property type="match status" value="1"/>
</dbReference>
<evidence type="ECO:0000256" key="2">
    <source>
        <dbReference type="SAM" id="SignalP"/>
    </source>
</evidence>